<dbReference type="RefSeq" id="WP_027413350.1">
    <property type="nucleotide sequence ID" value="NZ_BMWS01000030.1"/>
</dbReference>
<organism evidence="1 2">
    <name type="scientific">Aquimarina muelleri</name>
    <dbReference type="NCBI Taxonomy" id="279356"/>
    <lineage>
        <taxon>Bacteria</taxon>
        <taxon>Pseudomonadati</taxon>
        <taxon>Bacteroidota</taxon>
        <taxon>Flavobacteriia</taxon>
        <taxon>Flavobacteriales</taxon>
        <taxon>Flavobacteriaceae</taxon>
        <taxon>Aquimarina</taxon>
    </lineage>
</organism>
<dbReference type="EMBL" id="BMWS01000030">
    <property type="protein sequence ID" value="GGX30748.1"/>
    <property type="molecule type" value="Genomic_DNA"/>
</dbReference>
<evidence type="ECO:0000313" key="2">
    <source>
        <dbReference type="Proteomes" id="UP000601108"/>
    </source>
</evidence>
<accession>A0A918JZ33</accession>
<dbReference type="Pfam" id="PF17642">
    <property type="entry name" value="TssD"/>
    <property type="match status" value="1"/>
</dbReference>
<gene>
    <name evidence="1" type="ORF">GCM10007384_34830</name>
</gene>
<sequence length="708" mass="80589">MGYIAKLKVFGREWEVQNVEVVYHRFMNPKTGRAGEEPMGGFIYLTLLSGYDDEVLVWWMTHSEEGELCKLIPGELSFYKDSFDTPVQFTYSFNDAALVQYKEAFSNQGETPMTIDLVISPAIQQFRGQTYIKHWQENWVKSIEQLPYQAKEESIEPEIVQVDWVDEDKQNITEIIYAKKASIQAQLKNTKGGDVKVTITKKDGLEFEKNKKELTFSKTATDGLVEFPVFEIKEQWEEFKTADIDELIAKVEHNGASKRSGTLQIIPKPKLVAHFRPITNWNGEKYGFDWIRIGDSGLTGDTLAASCKNIIGHYYYTPPGGAKRLATDGEIANNVATFVSEQTEFDTYKKDFNPTTIPWKLDSAGKPEEYYTPWISILRIPNTHPDYDPTNPDPIIDLTLHIEVKDPAHRIKVNYDNTYFEITVPNATIETHGTTDSFIVPNTINVAGTHQLNLTIKNIHTYAKDQKIEVFAEEKQADGTIVDKSVGKLSAYANAKKNRKKTKILLVNAQTNITGIIPADDKMGLDIPNQQPIKDMLKRFLNQALIIPEFEIEKMDLRTNTTFNNKYAPNGTFSPTVVHAELDQAFFFDDPNNPTIENPAKTKYRDYMRIYFIGESCNSGHYGVAEGIVADTCIVYCDGLTDTTAAHELYHAMGLYHSFSNLGTYTYEYGKTDCIMDYSDIATPAIPVIQFYKWQWQVLWTNPKVKNE</sequence>
<dbReference type="Proteomes" id="UP000601108">
    <property type="component" value="Unassembled WGS sequence"/>
</dbReference>
<proteinExistence type="predicted"/>
<comment type="caution">
    <text evidence="1">The sequence shown here is derived from an EMBL/GenBank/DDBJ whole genome shotgun (WGS) entry which is preliminary data.</text>
</comment>
<keyword evidence="2" id="KW-1185">Reference proteome</keyword>
<dbReference type="SUPFAM" id="SSF55486">
    <property type="entry name" value="Metalloproteases ('zincins'), catalytic domain"/>
    <property type="match status" value="1"/>
</dbReference>
<evidence type="ECO:0000313" key="1">
    <source>
        <dbReference type="EMBL" id="GGX30748.1"/>
    </source>
</evidence>
<dbReference type="InterPro" id="IPR041408">
    <property type="entry name" value="Hcp_Tssd"/>
</dbReference>
<protein>
    <submittedName>
        <fullName evidence="1">Uncharacterized protein</fullName>
    </submittedName>
</protein>
<dbReference type="AlphaFoldDB" id="A0A918JZ33"/>
<name>A0A918JZ33_9FLAO</name>
<dbReference type="GO" id="GO:0033104">
    <property type="term" value="C:type VI protein secretion system complex"/>
    <property type="evidence" value="ECO:0007669"/>
    <property type="project" value="InterPro"/>
</dbReference>
<reference evidence="1 2" key="1">
    <citation type="journal article" date="2014" name="Int. J. Syst. Evol. Microbiol.">
        <title>Complete genome sequence of Corynebacterium casei LMG S-19264T (=DSM 44701T), isolated from a smear-ripened cheese.</title>
        <authorList>
            <consortium name="US DOE Joint Genome Institute (JGI-PGF)"/>
            <person name="Walter F."/>
            <person name="Albersmeier A."/>
            <person name="Kalinowski J."/>
            <person name="Ruckert C."/>
        </authorList>
    </citation>
    <scope>NUCLEOTIDE SEQUENCE [LARGE SCALE GENOMIC DNA]</scope>
    <source>
        <strain evidence="1 2">KCTC 12285</strain>
    </source>
</reference>